<dbReference type="KEGG" id="aym:YM304_31320"/>
<dbReference type="GO" id="GO:0006508">
    <property type="term" value="P:proteolysis"/>
    <property type="evidence" value="ECO:0007669"/>
    <property type="project" value="InterPro"/>
</dbReference>
<dbReference type="OrthoDB" id="9766361at2"/>
<dbReference type="RefSeq" id="WP_015442693.1">
    <property type="nucleotide sequence ID" value="NC_020520.1"/>
</dbReference>
<dbReference type="AlphaFoldDB" id="A0A6C7EHJ0"/>
<dbReference type="PANTHER" id="PTHR43019:SF23">
    <property type="entry name" value="PROTEASE DO-LIKE 5, CHLOROPLASTIC"/>
    <property type="match status" value="1"/>
</dbReference>
<dbReference type="Pfam" id="PF13365">
    <property type="entry name" value="Trypsin_2"/>
    <property type="match status" value="1"/>
</dbReference>
<proteinExistence type="predicted"/>
<sequence>MSDLGAARAERVMRLLCLGLATALLVGTGCSSGSDAAADSAGLARSGVGIVAEGCGPNPTFGSGVVVGASGQVVTVAHTLRGTTDVVVVDVDGNEHAADVVAFDKDADLAVVSASTLEAPMLDLGDVGTGPGRALVWSRDLGVREVPVDVAKRLVVTIEDIYGEGRVRRAAVEVVADIEVGHSGGPILDEDGGVIGIIYAASTQRDRVGFAVDATEVERVLRAVDASGVETGPCP</sequence>
<name>A0A6C7EHJ0_ILUCY</name>
<dbReference type="PANTHER" id="PTHR43019">
    <property type="entry name" value="SERINE ENDOPROTEASE DEGS"/>
    <property type="match status" value="1"/>
</dbReference>
<protein>
    <submittedName>
        <fullName evidence="1">Peptidase S01 family protein</fullName>
    </submittedName>
</protein>
<evidence type="ECO:0000313" key="1">
    <source>
        <dbReference type="EMBL" id="BAN03446.1"/>
    </source>
</evidence>
<dbReference type="PRINTS" id="PR00834">
    <property type="entry name" value="PROTEASES2C"/>
</dbReference>
<dbReference type="InterPro" id="IPR009003">
    <property type="entry name" value="Peptidase_S1_PA"/>
</dbReference>
<keyword evidence="2" id="KW-1185">Reference proteome</keyword>
<gene>
    <name evidence="1" type="ORF">YM304_31320</name>
</gene>
<dbReference type="InterPro" id="IPR001940">
    <property type="entry name" value="Peptidase_S1C"/>
</dbReference>
<dbReference type="Gene3D" id="2.40.10.10">
    <property type="entry name" value="Trypsin-like serine proteases"/>
    <property type="match status" value="2"/>
</dbReference>
<dbReference type="InterPro" id="IPR043504">
    <property type="entry name" value="Peptidase_S1_PA_chymotrypsin"/>
</dbReference>
<evidence type="ECO:0000313" key="2">
    <source>
        <dbReference type="Proteomes" id="UP000011863"/>
    </source>
</evidence>
<dbReference type="SUPFAM" id="SSF50494">
    <property type="entry name" value="Trypsin-like serine proteases"/>
    <property type="match status" value="1"/>
</dbReference>
<dbReference type="GO" id="GO:0004252">
    <property type="term" value="F:serine-type endopeptidase activity"/>
    <property type="evidence" value="ECO:0007669"/>
    <property type="project" value="InterPro"/>
</dbReference>
<accession>A0A6C7EHJ0</accession>
<organism evidence="1 2">
    <name type="scientific">Ilumatobacter coccineus (strain NBRC 103263 / KCTC 29153 / YM16-304)</name>
    <dbReference type="NCBI Taxonomy" id="1313172"/>
    <lineage>
        <taxon>Bacteria</taxon>
        <taxon>Bacillati</taxon>
        <taxon>Actinomycetota</taxon>
        <taxon>Acidimicrobiia</taxon>
        <taxon>Acidimicrobiales</taxon>
        <taxon>Ilumatobacteraceae</taxon>
        <taxon>Ilumatobacter</taxon>
    </lineage>
</organism>
<reference evidence="1 2" key="1">
    <citation type="journal article" date="2013" name="Int. J. Syst. Evol. Microbiol.">
        <title>Ilumatobacter nonamiense sp. nov. and Ilumatobacter coccineum sp. nov., isolated from seashore sand.</title>
        <authorList>
            <person name="Matsumoto A."/>
            <person name="Kasai H."/>
            <person name="Matsuo Y."/>
            <person name="Shizuri Y."/>
            <person name="Ichikawa N."/>
            <person name="Fujita N."/>
            <person name="Omura S."/>
            <person name="Takahashi Y."/>
        </authorList>
    </citation>
    <scope>NUCLEOTIDE SEQUENCE [LARGE SCALE GENOMIC DNA]</scope>
    <source>
        <strain evidence="2">NBRC 103263 / KCTC 29153 / YM16-304</strain>
    </source>
</reference>
<dbReference type="Proteomes" id="UP000011863">
    <property type="component" value="Chromosome"/>
</dbReference>
<dbReference type="EMBL" id="AP012057">
    <property type="protein sequence ID" value="BAN03446.1"/>
    <property type="molecule type" value="Genomic_DNA"/>
</dbReference>